<dbReference type="EMBL" id="BARU01032763">
    <property type="protein sequence ID" value="GAH74580.1"/>
    <property type="molecule type" value="Genomic_DNA"/>
</dbReference>
<comment type="caution">
    <text evidence="1">The sequence shown here is derived from an EMBL/GenBank/DDBJ whole genome shotgun (WGS) entry which is preliminary data.</text>
</comment>
<proteinExistence type="predicted"/>
<reference evidence="1" key="1">
    <citation type="journal article" date="2014" name="Front. Microbiol.">
        <title>High frequency of phylogenetically diverse reductive dehalogenase-homologous genes in deep subseafloor sedimentary metagenomes.</title>
        <authorList>
            <person name="Kawai M."/>
            <person name="Futagami T."/>
            <person name="Toyoda A."/>
            <person name="Takaki Y."/>
            <person name="Nishi S."/>
            <person name="Hori S."/>
            <person name="Arai W."/>
            <person name="Tsubouchi T."/>
            <person name="Morono Y."/>
            <person name="Uchiyama I."/>
            <person name="Ito T."/>
            <person name="Fujiyama A."/>
            <person name="Inagaki F."/>
            <person name="Takami H."/>
        </authorList>
    </citation>
    <scope>NUCLEOTIDE SEQUENCE</scope>
    <source>
        <strain evidence="1">Expedition CK06-06</strain>
    </source>
</reference>
<organism evidence="1">
    <name type="scientific">marine sediment metagenome</name>
    <dbReference type="NCBI Taxonomy" id="412755"/>
    <lineage>
        <taxon>unclassified sequences</taxon>
        <taxon>metagenomes</taxon>
        <taxon>ecological metagenomes</taxon>
    </lineage>
</organism>
<dbReference type="AlphaFoldDB" id="X1IZB3"/>
<evidence type="ECO:0000313" key="1">
    <source>
        <dbReference type="EMBL" id="GAH74580.1"/>
    </source>
</evidence>
<gene>
    <name evidence="1" type="ORF">S03H2_51628</name>
</gene>
<sequence length="104" mass="11826">MAWVMPAITGVWAVMEVVAFIQFIEEEAIQSAALGAFLAIRQRNTKAAWKAIILLETEIIPHLDRINREIGWASPYSWGCFHDFVVASQLNVEIYKELCFAMPK</sequence>
<accession>X1IZB3</accession>
<protein>
    <submittedName>
        <fullName evidence="1">Uncharacterized protein</fullName>
    </submittedName>
</protein>
<name>X1IZB3_9ZZZZ</name>